<dbReference type="InterPro" id="IPR029066">
    <property type="entry name" value="PLP-binding_barrel"/>
</dbReference>
<evidence type="ECO:0000256" key="1">
    <source>
        <dbReference type="ARBA" id="ARBA00022898"/>
    </source>
</evidence>
<dbReference type="SUPFAM" id="SSF51419">
    <property type="entry name" value="PLP-binding barrel"/>
    <property type="match status" value="1"/>
</dbReference>
<dbReference type="PANTHER" id="PTHR10146">
    <property type="entry name" value="PROLINE SYNTHETASE CO-TRANSCRIBED BACTERIAL HOMOLOG PROTEIN"/>
    <property type="match status" value="1"/>
</dbReference>
<dbReference type="Gene3D" id="3.20.20.10">
    <property type="entry name" value="Alanine racemase"/>
    <property type="match status" value="1"/>
</dbReference>
<feature type="modified residue" description="N6-(pyridoxal phosphate)lysine" evidence="2 3">
    <location>
        <position position="32"/>
    </location>
</feature>
<reference evidence="6" key="1">
    <citation type="journal article" date="2021" name="PeerJ">
        <title>Extensive microbial diversity within the chicken gut microbiome revealed by metagenomics and culture.</title>
        <authorList>
            <person name="Gilroy R."/>
            <person name="Ravi A."/>
            <person name="Getino M."/>
            <person name="Pursley I."/>
            <person name="Horton D.L."/>
            <person name="Alikhan N.F."/>
            <person name="Baker D."/>
            <person name="Gharbi K."/>
            <person name="Hall N."/>
            <person name="Watson M."/>
            <person name="Adriaenssens E.M."/>
            <person name="Foster-Nyarko E."/>
            <person name="Jarju S."/>
            <person name="Secka A."/>
            <person name="Antonio M."/>
            <person name="Oren A."/>
            <person name="Chaudhuri R.R."/>
            <person name="La Ragione R."/>
            <person name="Hildebrand F."/>
            <person name="Pallen M.J."/>
        </authorList>
    </citation>
    <scope>NUCLEOTIDE SEQUENCE</scope>
    <source>
        <strain evidence="6">ChiW4-1371</strain>
    </source>
</reference>
<dbReference type="CDD" id="cd00635">
    <property type="entry name" value="PLPDE_III_YBL036c_like"/>
    <property type="match status" value="1"/>
</dbReference>
<dbReference type="EMBL" id="DXAQ01000122">
    <property type="protein sequence ID" value="HIZ89868.1"/>
    <property type="molecule type" value="Genomic_DNA"/>
</dbReference>
<evidence type="ECO:0000256" key="4">
    <source>
        <dbReference type="RuleBase" id="RU004514"/>
    </source>
</evidence>
<dbReference type="PIRSF" id="PIRSF004848">
    <property type="entry name" value="YBL036c_PLPDEIII"/>
    <property type="match status" value="1"/>
</dbReference>
<dbReference type="HAMAP" id="MF_02087">
    <property type="entry name" value="PLP_homeostasis"/>
    <property type="match status" value="1"/>
</dbReference>
<gene>
    <name evidence="6" type="ORF">H9804_07970</name>
</gene>
<dbReference type="InterPro" id="IPR001608">
    <property type="entry name" value="Ala_racemase_N"/>
</dbReference>
<dbReference type="FunFam" id="3.20.20.10:FF:000018">
    <property type="entry name" value="Pyridoxal phosphate homeostasis protein"/>
    <property type="match status" value="1"/>
</dbReference>
<dbReference type="NCBIfam" id="TIGR00044">
    <property type="entry name" value="YggS family pyridoxal phosphate-dependent enzyme"/>
    <property type="match status" value="1"/>
</dbReference>
<evidence type="ECO:0000256" key="2">
    <source>
        <dbReference type="HAMAP-Rule" id="MF_02087"/>
    </source>
</evidence>
<comment type="similarity">
    <text evidence="2 4">Belongs to the pyridoxal phosphate-binding protein YggS/PROSC family.</text>
</comment>
<sequence length="223" mass="25674">MSVIDNYNKILNEVKEVSLKANHHVDLLAVSKTQCVEKMDELAFYGVKMFGESKVQEALPKIEYLSNKYNNLEFHFIGKVQTNKLKKIVEHFHLIHSVDRIEVLEIIDKYACELNKKQNILIQINIAHETQKNGIDPVLLDNIINEAKKYRNITLKGLMFMPPYEEDVTKNLGYFKQAASLFNKYKDNEFNTLSMGMSHDFKEAVLCGATLVRVGTSIFGERI</sequence>
<dbReference type="AlphaFoldDB" id="A0A9D2GTQ0"/>
<evidence type="ECO:0000259" key="5">
    <source>
        <dbReference type="Pfam" id="PF01168"/>
    </source>
</evidence>
<name>A0A9D2GTQ0_9BACT</name>
<proteinExistence type="inferred from homology"/>
<comment type="function">
    <text evidence="2">Pyridoxal 5'-phosphate (PLP)-binding protein, which is involved in PLP homeostasis.</text>
</comment>
<feature type="domain" description="Alanine racemase N-terminal" evidence="5">
    <location>
        <begin position="9"/>
        <end position="221"/>
    </location>
</feature>
<evidence type="ECO:0000313" key="7">
    <source>
        <dbReference type="Proteomes" id="UP000824176"/>
    </source>
</evidence>
<accession>A0A9D2GTQ0</accession>
<protein>
    <recommendedName>
        <fullName evidence="2">Pyridoxal phosphate homeostasis protein</fullName>
        <shortName evidence="2">PLP homeostasis protein</shortName>
    </recommendedName>
</protein>
<dbReference type="Proteomes" id="UP000824176">
    <property type="component" value="Unassembled WGS sequence"/>
</dbReference>
<dbReference type="GO" id="GO:0030170">
    <property type="term" value="F:pyridoxal phosphate binding"/>
    <property type="evidence" value="ECO:0007669"/>
    <property type="project" value="UniProtKB-UniRule"/>
</dbReference>
<reference evidence="6" key="2">
    <citation type="submission" date="2021-04" db="EMBL/GenBank/DDBJ databases">
        <authorList>
            <person name="Gilroy R."/>
        </authorList>
    </citation>
    <scope>NUCLEOTIDE SEQUENCE</scope>
    <source>
        <strain evidence="6">ChiW4-1371</strain>
    </source>
</reference>
<dbReference type="Pfam" id="PF01168">
    <property type="entry name" value="Ala_racemase_N"/>
    <property type="match status" value="1"/>
</dbReference>
<dbReference type="PROSITE" id="PS01211">
    <property type="entry name" value="UPF0001"/>
    <property type="match status" value="1"/>
</dbReference>
<keyword evidence="1 2" id="KW-0663">Pyridoxal phosphate</keyword>
<evidence type="ECO:0000256" key="3">
    <source>
        <dbReference type="PIRSR" id="PIRSR004848-1"/>
    </source>
</evidence>
<comment type="caution">
    <text evidence="6">The sequence shown here is derived from an EMBL/GenBank/DDBJ whole genome shotgun (WGS) entry which is preliminary data.</text>
</comment>
<dbReference type="PANTHER" id="PTHR10146:SF14">
    <property type="entry name" value="PYRIDOXAL PHOSPHATE HOMEOSTASIS PROTEIN"/>
    <property type="match status" value="1"/>
</dbReference>
<evidence type="ECO:0000313" key="6">
    <source>
        <dbReference type="EMBL" id="HIZ89868.1"/>
    </source>
</evidence>
<dbReference type="InterPro" id="IPR011078">
    <property type="entry name" value="PyrdxlP_homeostasis"/>
</dbReference>
<comment type="cofactor">
    <cofactor evidence="3">
        <name>pyridoxal 5'-phosphate</name>
        <dbReference type="ChEBI" id="CHEBI:597326"/>
    </cofactor>
</comment>
<organism evidence="6 7">
    <name type="scientific">Candidatus Mucispirillum faecigallinarum</name>
    <dbReference type="NCBI Taxonomy" id="2838699"/>
    <lineage>
        <taxon>Bacteria</taxon>
        <taxon>Pseudomonadati</taxon>
        <taxon>Deferribacterota</taxon>
        <taxon>Deferribacteres</taxon>
        <taxon>Deferribacterales</taxon>
        <taxon>Mucispirillaceae</taxon>
        <taxon>Mucispirillum</taxon>
    </lineage>
</organism>